<keyword evidence="1 2" id="KW-0732">Signal</keyword>
<keyword evidence="5" id="KW-1185">Reference proteome</keyword>
<evidence type="ECO:0000259" key="3">
    <source>
        <dbReference type="Pfam" id="PF00496"/>
    </source>
</evidence>
<feature type="chain" id="PRO_5012504030" evidence="2">
    <location>
        <begin position="33"/>
        <end position="623"/>
    </location>
</feature>
<gene>
    <name evidence="4" type="ORF">BKE30_09130</name>
</gene>
<dbReference type="PROSITE" id="PS51257">
    <property type="entry name" value="PROKAR_LIPOPROTEIN"/>
    <property type="match status" value="1"/>
</dbReference>
<dbReference type="InterPro" id="IPR039424">
    <property type="entry name" value="SBP_5"/>
</dbReference>
<dbReference type="GO" id="GO:0030288">
    <property type="term" value="C:outer membrane-bounded periplasmic space"/>
    <property type="evidence" value="ECO:0007669"/>
    <property type="project" value="TreeGrafter"/>
</dbReference>
<dbReference type="GO" id="GO:0042884">
    <property type="term" value="P:microcin transport"/>
    <property type="evidence" value="ECO:0007669"/>
    <property type="project" value="TreeGrafter"/>
</dbReference>
<dbReference type="Gene3D" id="3.10.105.10">
    <property type="entry name" value="Dipeptide-binding Protein, Domain 3"/>
    <property type="match status" value="1"/>
</dbReference>
<dbReference type="GO" id="GO:1904680">
    <property type="term" value="F:peptide transmembrane transporter activity"/>
    <property type="evidence" value="ECO:0007669"/>
    <property type="project" value="TreeGrafter"/>
</dbReference>
<dbReference type="SUPFAM" id="SSF53850">
    <property type="entry name" value="Periplasmic binding protein-like II"/>
    <property type="match status" value="1"/>
</dbReference>
<protein>
    <submittedName>
        <fullName evidence="4">ABC transporter substrate-binding protein</fullName>
    </submittedName>
</protein>
<evidence type="ECO:0000313" key="5">
    <source>
        <dbReference type="Proteomes" id="UP000192132"/>
    </source>
</evidence>
<evidence type="ECO:0000313" key="4">
    <source>
        <dbReference type="EMBL" id="ONG39635.1"/>
    </source>
</evidence>
<organism evidence="4 5">
    <name type="scientific">Alkanindiges hydrocarboniclasticus</name>
    <dbReference type="NCBI Taxonomy" id="1907941"/>
    <lineage>
        <taxon>Bacteria</taxon>
        <taxon>Pseudomonadati</taxon>
        <taxon>Pseudomonadota</taxon>
        <taxon>Gammaproteobacteria</taxon>
        <taxon>Moraxellales</taxon>
        <taxon>Moraxellaceae</taxon>
        <taxon>Alkanindiges</taxon>
    </lineage>
</organism>
<dbReference type="GO" id="GO:0015833">
    <property type="term" value="P:peptide transport"/>
    <property type="evidence" value="ECO:0007669"/>
    <property type="project" value="TreeGrafter"/>
</dbReference>
<dbReference type="InterPro" id="IPR000914">
    <property type="entry name" value="SBP_5_dom"/>
</dbReference>
<name>A0A1S8CUB0_9GAMM</name>
<dbReference type="PANTHER" id="PTHR30290:SF64">
    <property type="entry name" value="ABC TRANSPORTER PERIPLASMIC BINDING PROTEIN"/>
    <property type="match status" value="1"/>
</dbReference>
<dbReference type="InterPro" id="IPR030678">
    <property type="entry name" value="Peptide/Ni-bd"/>
</dbReference>
<proteinExistence type="predicted"/>
<dbReference type="CDD" id="cd08497">
    <property type="entry name" value="MbnE-like"/>
    <property type="match status" value="1"/>
</dbReference>
<accession>A0A1S8CUB0</accession>
<feature type="signal peptide" evidence="2">
    <location>
        <begin position="1"/>
        <end position="32"/>
    </location>
</feature>
<dbReference type="PIRSF" id="PIRSF002741">
    <property type="entry name" value="MppA"/>
    <property type="match status" value="1"/>
</dbReference>
<feature type="domain" description="Solute-binding protein family 5" evidence="3">
    <location>
        <begin position="111"/>
        <end position="520"/>
    </location>
</feature>
<reference evidence="4 5" key="1">
    <citation type="submission" date="2016-10" db="EMBL/GenBank/DDBJ databases">
        <title>Draft Genome sequence of Alkanindiges sp. strain H1.</title>
        <authorList>
            <person name="Subhash Y."/>
            <person name="Lee S."/>
        </authorList>
    </citation>
    <scope>NUCLEOTIDE SEQUENCE [LARGE SCALE GENOMIC DNA]</scope>
    <source>
        <strain evidence="4 5">H1</strain>
    </source>
</reference>
<dbReference type="AlphaFoldDB" id="A0A1S8CUB0"/>
<evidence type="ECO:0000256" key="2">
    <source>
        <dbReference type="SAM" id="SignalP"/>
    </source>
</evidence>
<evidence type="ECO:0000256" key="1">
    <source>
        <dbReference type="ARBA" id="ARBA00022729"/>
    </source>
</evidence>
<dbReference type="OrthoDB" id="9803988at2"/>
<dbReference type="Pfam" id="PF00496">
    <property type="entry name" value="SBP_bac_5"/>
    <property type="match status" value="1"/>
</dbReference>
<dbReference type="STRING" id="1907941.BKE30_09130"/>
<dbReference type="Gene3D" id="3.40.190.10">
    <property type="entry name" value="Periplasmic binding protein-like II"/>
    <property type="match status" value="1"/>
</dbReference>
<comment type="caution">
    <text evidence="4">The sequence shown here is derived from an EMBL/GenBank/DDBJ whole genome shotgun (WGS) entry which is preliminary data.</text>
</comment>
<dbReference type="GO" id="GO:0043190">
    <property type="term" value="C:ATP-binding cassette (ABC) transporter complex"/>
    <property type="evidence" value="ECO:0007669"/>
    <property type="project" value="InterPro"/>
</dbReference>
<sequence>MENLKKQQITTRAAGWLLAMGSSIGCALTATAAPITQNYIALHSKPLYASATAMPYANPKAPKGGMLSQSAVLATFDNFNTLNGKGTPAEGIGLVYDTLMSPSLDEPGIRYPLLAERVTYDPDDSSYVIYHINPKARFSNGTPVTAADVVFSFNMLLTKGAPGIKVYLAEVDKVIALNKLAVRFNFKSKDNIELPSIVGEVPIYSQKDWQGHDYERVSLRIPVGSGPYLMDNFVAGRSITYKRNPNYWAKDLPVNVGRYNFDRMRYLYFRNPDVAFEGFKAGQYFFQEENKARTWSIGYNFPAFNQKYVVKKAISNQNPVNLQAFVFNTRRPLFSDIRVRQALTYAYDYEWLNKALFYGHYDRIQSYFYNSELAATGTPSAAELKLLKPWLDKLSPIQRQGVLTNWQFPKSDASGFNRNNLLKARELLLQAGYHYQHGKLMDKSGKPFRFEILIRQDGLQRTILPFTRNLARLGIDATIRLVDAPQYMERQRTFDFDMITLATSNTISPGNEQAQYWSSVSADQEGNYNLAGIKNPAIDAMIDLIIRAPNREQLITRTRVMDRLLRAGYYLIPTYSKSKYWVAYWDMYGYTAQRPKYDLGVDYWWVDPAKEKRVMQYLQRQQK</sequence>
<dbReference type="Proteomes" id="UP000192132">
    <property type="component" value="Unassembled WGS sequence"/>
</dbReference>
<dbReference type="EMBL" id="MLCN01000023">
    <property type="protein sequence ID" value="ONG39635.1"/>
    <property type="molecule type" value="Genomic_DNA"/>
</dbReference>
<dbReference type="PANTHER" id="PTHR30290">
    <property type="entry name" value="PERIPLASMIC BINDING COMPONENT OF ABC TRANSPORTER"/>
    <property type="match status" value="1"/>
</dbReference>